<sequence>MNVGIIGSGTMGSGIAQVAATAGCQVKLYDTNQAALDKAKASLEKILSRLIEKG</sequence>
<dbReference type="PANTHER" id="PTHR48075">
    <property type="entry name" value="3-HYDROXYACYL-COA DEHYDROGENASE FAMILY PROTEIN"/>
    <property type="match status" value="1"/>
</dbReference>
<name>A0A7W2FVE2_9VIBR</name>
<comment type="caution">
    <text evidence="2">The sequence shown here is derived from an EMBL/GenBank/DDBJ whole genome shotgun (WGS) entry which is preliminary data.</text>
</comment>
<protein>
    <submittedName>
        <fullName evidence="2">3-hydroxybutyryl-CoA dehydrogenase</fullName>
    </submittedName>
</protein>
<dbReference type="SUPFAM" id="SSF51735">
    <property type="entry name" value="NAD(P)-binding Rossmann-fold domains"/>
    <property type="match status" value="1"/>
</dbReference>
<proteinExistence type="predicted"/>
<dbReference type="Proteomes" id="UP000571701">
    <property type="component" value="Unassembled WGS sequence"/>
</dbReference>
<feature type="domain" description="3-hydroxyacyl-CoA dehydrogenase NAD binding" evidence="1">
    <location>
        <begin position="2"/>
        <end position="54"/>
    </location>
</feature>
<dbReference type="Gene3D" id="3.40.50.720">
    <property type="entry name" value="NAD(P)-binding Rossmann-like Domain"/>
    <property type="match status" value="1"/>
</dbReference>
<evidence type="ECO:0000259" key="1">
    <source>
        <dbReference type="Pfam" id="PF02737"/>
    </source>
</evidence>
<evidence type="ECO:0000313" key="2">
    <source>
        <dbReference type="EMBL" id="MBA5764923.1"/>
    </source>
</evidence>
<keyword evidence="3" id="KW-1185">Reference proteome</keyword>
<dbReference type="EMBL" id="JACFYF010000358">
    <property type="protein sequence ID" value="MBA5764923.1"/>
    <property type="molecule type" value="Genomic_DNA"/>
</dbReference>
<dbReference type="InterPro" id="IPR006176">
    <property type="entry name" value="3-OHacyl-CoA_DH_NAD-bd"/>
</dbReference>
<dbReference type="AlphaFoldDB" id="A0A7W2FVE2"/>
<organism evidence="2 3">
    <name type="scientific">Vibrio marinisediminis</name>
    <dbReference type="NCBI Taxonomy" id="2758441"/>
    <lineage>
        <taxon>Bacteria</taxon>
        <taxon>Pseudomonadati</taxon>
        <taxon>Pseudomonadota</taxon>
        <taxon>Gammaproteobacteria</taxon>
        <taxon>Vibrionales</taxon>
        <taxon>Vibrionaceae</taxon>
        <taxon>Vibrio</taxon>
    </lineage>
</organism>
<reference evidence="2 3" key="1">
    <citation type="submission" date="2020-07" db="EMBL/GenBank/DDBJ databases">
        <title>Vibrio marinisediminis sp. nov., isolated from marine sediment.</title>
        <authorList>
            <person name="Ji X."/>
        </authorList>
    </citation>
    <scope>NUCLEOTIDE SEQUENCE [LARGE SCALE GENOMIC DNA]</scope>
    <source>
        <strain evidence="2 3">404</strain>
    </source>
</reference>
<dbReference type="InterPro" id="IPR036291">
    <property type="entry name" value="NAD(P)-bd_dom_sf"/>
</dbReference>
<evidence type="ECO:0000313" key="3">
    <source>
        <dbReference type="Proteomes" id="UP000571701"/>
    </source>
</evidence>
<dbReference type="GO" id="GO:0070403">
    <property type="term" value="F:NAD+ binding"/>
    <property type="evidence" value="ECO:0007669"/>
    <property type="project" value="InterPro"/>
</dbReference>
<dbReference type="GO" id="GO:0016491">
    <property type="term" value="F:oxidoreductase activity"/>
    <property type="evidence" value="ECO:0007669"/>
    <property type="project" value="TreeGrafter"/>
</dbReference>
<dbReference type="GO" id="GO:0006631">
    <property type="term" value="P:fatty acid metabolic process"/>
    <property type="evidence" value="ECO:0007669"/>
    <property type="project" value="InterPro"/>
</dbReference>
<dbReference type="PANTHER" id="PTHR48075:SF5">
    <property type="entry name" value="3-HYDROXYBUTYRYL-COA DEHYDROGENASE"/>
    <property type="match status" value="1"/>
</dbReference>
<dbReference type="Pfam" id="PF02737">
    <property type="entry name" value="3HCDH_N"/>
    <property type="match status" value="1"/>
</dbReference>
<feature type="non-terminal residue" evidence="2">
    <location>
        <position position="54"/>
    </location>
</feature>
<accession>A0A7W2FVE2</accession>
<gene>
    <name evidence="2" type="ORF">H2O73_21480</name>
</gene>